<dbReference type="HOGENOM" id="CLU_081259_0_0_9"/>
<gene>
    <name evidence="3" type="ordered locus">Clole_3181</name>
</gene>
<dbReference type="Proteomes" id="UP000008467">
    <property type="component" value="Chromosome"/>
</dbReference>
<evidence type="ECO:0000259" key="2">
    <source>
        <dbReference type="Pfam" id="PF13739"/>
    </source>
</evidence>
<keyword evidence="4" id="KW-1185">Reference proteome</keyword>
<dbReference type="EMBL" id="CP002582">
    <property type="protein sequence ID" value="ADZ84875.1"/>
    <property type="molecule type" value="Genomic_DNA"/>
</dbReference>
<dbReference type="KEGG" id="cle:Clole_3181"/>
<evidence type="ECO:0000313" key="4">
    <source>
        <dbReference type="Proteomes" id="UP000008467"/>
    </source>
</evidence>
<evidence type="ECO:0008006" key="5">
    <source>
        <dbReference type="Google" id="ProtNLM"/>
    </source>
</evidence>
<dbReference type="Pfam" id="PF11738">
    <property type="entry name" value="DUF3298"/>
    <property type="match status" value="1"/>
</dbReference>
<dbReference type="Gene3D" id="3.90.640.20">
    <property type="entry name" value="Heat-shock cognate protein, ATPase"/>
    <property type="match status" value="1"/>
</dbReference>
<feature type="domain" description="Deacetylase PdaC" evidence="2">
    <location>
        <begin position="57"/>
        <end position="152"/>
    </location>
</feature>
<proteinExistence type="predicted"/>
<feature type="domain" description="DUF3298" evidence="1">
    <location>
        <begin position="170"/>
        <end position="248"/>
    </location>
</feature>
<dbReference type="InterPro" id="IPR025303">
    <property type="entry name" value="PdaC"/>
</dbReference>
<dbReference type="InterPro" id="IPR021729">
    <property type="entry name" value="DUF3298"/>
</dbReference>
<sequence>MISRVLSILLLTTCLVSNSGKVQVIPVEVDSSREAEVIRITLQKLDQVLKDKNGVPMLQVQGNIPVVTIGGNQKATKKMNDFYQNKKKAFEIQQAIDFKQAQEDYKGRSEEERAYWEGYGLGMSYMPERLDEKVISLVENNDEYTGGAHPNSWRYAQNFAPNTGRRLTLKDITTNEKAAITFINQELLKQTNKYEYKEYFFEGYEKNIKDILTEDTWYLSDNGFVVISNEYIISPHAVGILEFTIPYEAFPYLKKEYRPLSKGVPNEMTSPMENKVY</sequence>
<name>F2JPU0_CELLD</name>
<protein>
    <recommendedName>
        <fullName evidence="5">DUF3298 domain-containing protein</fullName>
    </recommendedName>
</protein>
<accession>F2JPU0</accession>
<dbReference type="AlphaFoldDB" id="F2JPU0"/>
<dbReference type="STRING" id="642492.Clole_3181"/>
<dbReference type="eggNOG" id="ENOG50334XY">
    <property type="taxonomic scope" value="Bacteria"/>
</dbReference>
<reference evidence="3 4" key="1">
    <citation type="journal article" date="2011" name="J. Bacteriol.">
        <title>Complete genome sequence of the cellulose-degrading bacterium Cellulosilyticum lentocellum.</title>
        <authorList>
            <consortium name="US DOE Joint Genome Institute"/>
            <person name="Miller D.A."/>
            <person name="Suen G."/>
            <person name="Bruce D."/>
            <person name="Copeland A."/>
            <person name="Cheng J.F."/>
            <person name="Detter C."/>
            <person name="Goodwin L.A."/>
            <person name="Han C.S."/>
            <person name="Hauser L.J."/>
            <person name="Land M.L."/>
            <person name="Lapidus A."/>
            <person name="Lucas S."/>
            <person name="Meincke L."/>
            <person name="Pitluck S."/>
            <person name="Tapia R."/>
            <person name="Teshima H."/>
            <person name="Woyke T."/>
            <person name="Fox B.G."/>
            <person name="Angert E.R."/>
            <person name="Currie C.R."/>
        </authorList>
    </citation>
    <scope>NUCLEOTIDE SEQUENCE [LARGE SCALE GENOMIC DNA]</scope>
    <source>
        <strain evidence="4">ATCC 49066 / DSM 5427 / NCIMB 11756 / RHM5</strain>
    </source>
</reference>
<organism evidence="3 4">
    <name type="scientific">Cellulosilyticum lentocellum (strain ATCC 49066 / DSM 5427 / NCIMB 11756 / RHM5)</name>
    <name type="common">Clostridium lentocellum</name>
    <dbReference type="NCBI Taxonomy" id="642492"/>
    <lineage>
        <taxon>Bacteria</taxon>
        <taxon>Bacillati</taxon>
        <taxon>Bacillota</taxon>
        <taxon>Clostridia</taxon>
        <taxon>Lachnospirales</taxon>
        <taxon>Cellulosilyticaceae</taxon>
        <taxon>Cellulosilyticum</taxon>
    </lineage>
</organism>
<dbReference type="RefSeq" id="WP_013658153.1">
    <property type="nucleotide sequence ID" value="NC_015275.1"/>
</dbReference>
<evidence type="ECO:0000313" key="3">
    <source>
        <dbReference type="EMBL" id="ADZ84875.1"/>
    </source>
</evidence>
<dbReference type="InterPro" id="IPR037126">
    <property type="entry name" value="PdaC/RsiV-like_sf"/>
</dbReference>
<dbReference type="Gene3D" id="3.30.565.40">
    <property type="entry name" value="Fervidobacterium nodosum Rt17-B1 like"/>
    <property type="match status" value="1"/>
</dbReference>
<dbReference type="Pfam" id="PF13739">
    <property type="entry name" value="PdaC"/>
    <property type="match status" value="1"/>
</dbReference>
<evidence type="ECO:0000259" key="1">
    <source>
        <dbReference type="Pfam" id="PF11738"/>
    </source>
</evidence>